<evidence type="ECO:0000256" key="1">
    <source>
        <dbReference type="SAM" id="MobiDB-lite"/>
    </source>
</evidence>
<dbReference type="EMBL" id="JAIQCV010000010">
    <property type="protein sequence ID" value="KAH1055934.1"/>
    <property type="molecule type" value="Genomic_DNA"/>
</dbReference>
<accession>A0A9D3US31</accession>
<sequence length="161" mass="18145">MSQHREQNTGILRLPSVSRHTPEATLNQSILPLMSQHWNKSVVASVLSAIWDRNNLNPRLDDTRKSFRLVENVEQLNETEPDEPKLEKLSNNSEPDADLANAPEKAESKGEPNNPKPRIESDVAKPVGANANPELTVSMTTPDKLEFSTMVDMWKIMHNQQ</sequence>
<dbReference type="Proteomes" id="UP000828251">
    <property type="component" value="Unassembled WGS sequence"/>
</dbReference>
<gene>
    <name evidence="2" type="ORF">J1N35_033999</name>
</gene>
<reference evidence="2 3" key="1">
    <citation type="journal article" date="2021" name="Plant Biotechnol. J.">
        <title>Multi-omics assisted identification of the key and species-specific regulatory components of drought-tolerant mechanisms in Gossypium stocksii.</title>
        <authorList>
            <person name="Yu D."/>
            <person name="Ke L."/>
            <person name="Zhang D."/>
            <person name="Wu Y."/>
            <person name="Sun Y."/>
            <person name="Mei J."/>
            <person name="Sun J."/>
            <person name="Sun Y."/>
        </authorList>
    </citation>
    <scope>NUCLEOTIDE SEQUENCE [LARGE SCALE GENOMIC DNA]</scope>
    <source>
        <strain evidence="3">cv. E1</strain>
        <tissue evidence="2">Leaf</tissue>
    </source>
</reference>
<protein>
    <submittedName>
        <fullName evidence="2">Uncharacterized protein</fullName>
    </submittedName>
</protein>
<dbReference type="AlphaFoldDB" id="A0A9D3US31"/>
<name>A0A9D3US31_9ROSI</name>
<proteinExistence type="predicted"/>
<evidence type="ECO:0000313" key="2">
    <source>
        <dbReference type="EMBL" id="KAH1055934.1"/>
    </source>
</evidence>
<feature type="region of interest" description="Disordered" evidence="1">
    <location>
        <begin position="74"/>
        <end position="140"/>
    </location>
</feature>
<evidence type="ECO:0000313" key="3">
    <source>
        <dbReference type="Proteomes" id="UP000828251"/>
    </source>
</evidence>
<keyword evidence="3" id="KW-1185">Reference proteome</keyword>
<organism evidence="2 3">
    <name type="scientific">Gossypium stocksii</name>
    <dbReference type="NCBI Taxonomy" id="47602"/>
    <lineage>
        <taxon>Eukaryota</taxon>
        <taxon>Viridiplantae</taxon>
        <taxon>Streptophyta</taxon>
        <taxon>Embryophyta</taxon>
        <taxon>Tracheophyta</taxon>
        <taxon>Spermatophyta</taxon>
        <taxon>Magnoliopsida</taxon>
        <taxon>eudicotyledons</taxon>
        <taxon>Gunneridae</taxon>
        <taxon>Pentapetalae</taxon>
        <taxon>rosids</taxon>
        <taxon>malvids</taxon>
        <taxon>Malvales</taxon>
        <taxon>Malvaceae</taxon>
        <taxon>Malvoideae</taxon>
        <taxon>Gossypium</taxon>
    </lineage>
</organism>
<comment type="caution">
    <text evidence="2">The sequence shown here is derived from an EMBL/GenBank/DDBJ whole genome shotgun (WGS) entry which is preliminary data.</text>
</comment>